<evidence type="ECO:0000256" key="1">
    <source>
        <dbReference type="SAM" id="Phobius"/>
    </source>
</evidence>
<organism evidence="2 3">
    <name type="scientific">Blastomyces gilchristii (strain SLH14081)</name>
    <name type="common">Blastomyces dermatitidis</name>
    <dbReference type="NCBI Taxonomy" id="559298"/>
    <lineage>
        <taxon>Eukaryota</taxon>
        <taxon>Fungi</taxon>
        <taxon>Dikarya</taxon>
        <taxon>Ascomycota</taxon>
        <taxon>Pezizomycotina</taxon>
        <taxon>Eurotiomycetes</taxon>
        <taxon>Eurotiomycetidae</taxon>
        <taxon>Onygenales</taxon>
        <taxon>Ajellomycetaceae</taxon>
        <taxon>Blastomyces</taxon>
    </lineage>
</organism>
<evidence type="ECO:0000313" key="3">
    <source>
        <dbReference type="Proteomes" id="UP000002038"/>
    </source>
</evidence>
<keyword evidence="1" id="KW-1133">Transmembrane helix</keyword>
<dbReference type="AlphaFoldDB" id="A0A179UD49"/>
<keyword evidence="1" id="KW-0812">Transmembrane</keyword>
<dbReference type="KEGG" id="bgh:BDBG_16489"/>
<dbReference type="Proteomes" id="UP000002038">
    <property type="component" value="Unassembled WGS sequence"/>
</dbReference>
<dbReference type="GeneID" id="42528589"/>
<keyword evidence="1" id="KW-0472">Membrane</keyword>
<proteinExistence type="predicted"/>
<keyword evidence="3" id="KW-1185">Reference proteome</keyword>
<dbReference type="EMBL" id="GG657450">
    <property type="protein sequence ID" value="OAT05760.1"/>
    <property type="molecule type" value="Genomic_DNA"/>
</dbReference>
<sequence>MMDHLHGTYGYEPGTRLFLMGMYCTIKLASSIYLAPSMIWSTLDAKRDRPQAPQQCRPGCGH</sequence>
<dbReference type="VEuPathDB" id="FungiDB:BDBG_16489"/>
<evidence type="ECO:0000313" key="2">
    <source>
        <dbReference type="EMBL" id="OAT05760.1"/>
    </source>
</evidence>
<protein>
    <submittedName>
        <fullName evidence="2">Uncharacterized protein</fullName>
    </submittedName>
</protein>
<feature type="transmembrane region" description="Helical" evidence="1">
    <location>
        <begin position="20"/>
        <end position="40"/>
    </location>
</feature>
<dbReference type="RefSeq" id="XP_031576872.1">
    <property type="nucleotide sequence ID" value="XM_031724435.1"/>
</dbReference>
<name>A0A179UD49_BLAGS</name>
<reference evidence="3" key="1">
    <citation type="journal article" date="2015" name="PLoS Genet.">
        <title>The dynamic genome and transcriptome of the human fungal pathogen Blastomyces and close relative Emmonsia.</title>
        <authorList>
            <person name="Munoz J.F."/>
            <person name="Gauthier G.M."/>
            <person name="Desjardins C.A."/>
            <person name="Gallo J.E."/>
            <person name="Holder J."/>
            <person name="Sullivan T.D."/>
            <person name="Marty A.J."/>
            <person name="Carmen J.C."/>
            <person name="Chen Z."/>
            <person name="Ding L."/>
            <person name="Gujja S."/>
            <person name="Magrini V."/>
            <person name="Misas E."/>
            <person name="Mitreva M."/>
            <person name="Priest M."/>
            <person name="Saif S."/>
            <person name="Whiston E.A."/>
            <person name="Young S."/>
            <person name="Zeng Q."/>
            <person name="Goldman W.E."/>
            <person name="Mardis E.R."/>
            <person name="Taylor J.W."/>
            <person name="McEwen J.G."/>
            <person name="Clay O.K."/>
            <person name="Klein B.S."/>
            <person name="Cuomo C.A."/>
        </authorList>
    </citation>
    <scope>NUCLEOTIDE SEQUENCE [LARGE SCALE GENOMIC DNA]</scope>
    <source>
        <strain evidence="3">SLH14081</strain>
    </source>
</reference>
<accession>A0A179UD49</accession>
<gene>
    <name evidence="2" type="ORF">BDBG_16489</name>
</gene>